<dbReference type="Proteomes" id="UP001075354">
    <property type="component" value="Chromosome 10"/>
</dbReference>
<dbReference type="PROSITE" id="PS51194">
    <property type="entry name" value="HELICASE_CTER"/>
    <property type="match status" value="1"/>
</dbReference>
<accession>A0AAV7XCI7</accession>
<dbReference type="CDD" id="cd17949">
    <property type="entry name" value="DEADc_DDX31"/>
    <property type="match status" value="1"/>
</dbReference>
<feature type="compositionally biased region" description="Polar residues" evidence="7">
    <location>
        <begin position="109"/>
        <end position="122"/>
    </location>
</feature>
<name>A0AAV7XCI7_9NEOP</name>
<dbReference type="Gene3D" id="3.40.50.300">
    <property type="entry name" value="P-loop containing nucleotide triphosphate hydrolases"/>
    <property type="match status" value="2"/>
</dbReference>
<dbReference type="GO" id="GO:0005524">
    <property type="term" value="F:ATP binding"/>
    <property type="evidence" value="ECO:0007669"/>
    <property type="project" value="UniProtKB-UniRule"/>
</dbReference>
<evidence type="ECO:0000256" key="7">
    <source>
        <dbReference type="SAM" id="MobiDB-lite"/>
    </source>
</evidence>
<dbReference type="GO" id="GO:0003723">
    <property type="term" value="F:RNA binding"/>
    <property type="evidence" value="ECO:0007669"/>
    <property type="project" value="UniProtKB-UniRule"/>
</dbReference>
<keyword evidence="11" id="KW-1185">Reference proteome</keyword>
<evidence type="ECO:0000256" key="1">
    <source>
        <dbReference type="ARBA" id="ARBA00022741"/>
    </source>
</evidence>
<comment type="function">
    <text evidence="6">RNA helicase.</text>
</comment>
<proteinExistence type="inferred from homology"/>
<feature type="region of interest" description="Disordered" evidence="7">
    <location>
        <begin position="857"/>
        <end position="912"/>
    </location>
</feature>
<dbReference type="SUPFAM" id="SSF52540">
    <property type="entry name" value="P-loop containing nucleoside triphosphate hydrolases"/>
    <property type="match status" value="1"/>
</dbReference>
<dbReference type="CDD" id="cd18787">
    <property type="entry name" value="SF2_C_DEAD"/>
    <property type="match status" value="1"/>
</dbReference>
<dbReference type="InterPro" id="IPR025313">
    <property type="entry name" value="SPB4-like_CTE"/>
</dbReference>
<dbReference type="Pfam" id="PF13959">
    <property type="entry name" value="CTE_SPB4"/>
    <property type="match status" value="1"/>
</dbReference>
<dbReference type="SMART" id="SM00490">
    <property type="entry name" value="HELICc"/>
    <property type="match status" value="1"/>
</dbReference>
<dbReference type="InterPro" id="IPR000629">
    <property type="entry name" value="RNA-helicase_DEAD-box_CS"/>
</dbReference>
<organism evidence="10 11">
    <name type="scientific">Megalurothrips usitatus</name>
    <name type="common">bean blossom thrips</name>
    <dbReference type="NCBI Taxonomy" id="439358"/>
    <lineage>
        <taxon>Eukaryota</taxon>
        <taxon>Metazoa</taxon>
        <taxon>Ecdysozoa</taxon>
        <taxon>Arthropoda</taxon>
        <taxon>Hexapoda</taxon>
        <taxon>Insecta</taxon>
        <taxon>Pterygota</taxon>
        <taxon>Neoptera</taxon>
        <taxon>Paraneoptera</taxon>
        <taxon>Thysanoptera</taxon>
        <taxon>Terebrantia</taxon>
        <taxon>Thripoidea</taxon>
        <taxon>Thripidae</taxon>
        <taxon>Megalurothrips</taxon>
    </lineage>
</organism>
<protein>
    <recommendedName>
        <fullName evidence="6">ATP-dependent RNA helicase</fullName>
        <ecNumber evidence="6">3.6.4.13</ecNumber>
    </recommendedName>
</protein>
<evidence type="ECO:0000259" key="9">
    <source>
        <dbReference type="PROSITE" id="PS51194"/>
    </source>
</evidence>
<evidence type="ECO:0000256" key="2">
    <source>
        <dbReference type="ARBA" id="ARBA00022801"/>
    </source>
</evidence>
<reference evidence="10" key="1">
    <citation type="submission" date="2022-12" db="EMBL/GenBank/DDBJ databases">
        <title>Chromosome-level genome assembly of the bean flower thrips Megalurothrips usitatus.</title>
        <authorList>
            <person name="Ma L."/>
            <person name="Liu Q."/>
            <person name="Li H."/>
            <person name="Cai W."/>
        </authorList>
    </citation>
    <scope>NUCLEOTIDE SEQUENCE</scope>
    <source>
        <strain evidence="10">Cailab_2022a</strain>
    </source>
</reference>
<evidence type="ECO:0000256" key="4">
    <source>
        <dbReference type="ARBA" id="ARBA00022840"/>
    </source>
</evidence>
<feature type="compositionally biased region" description="Basic and acidic residues" evidence="7">
    <location>
        <begin position="160"/>
        <end position="182"/>
    </location>
</feature>
<dbReference type="PANTHER" id="PTHR24031">
    <property type="entry name" value="RNA HELICASE"/>
    <property type="match status" value="1"/>
</dbReference>
<feature type="domain" description="Helicase ATP-binding" evidence="8">
    <location>
        <begin position="331"/>
        <end position="543"/>
    </location>
</feature>
<dbReference type="GO" id="GO:0003724">
    <property type="term" value="F:RNA helicase activity"/>
    <property type="evidence" value="ECO:0007669"/>
    <property type="project" value="UniProtKB-EC"/>
</dbReference>
<comment type="catalytic activity">
    <reaction evidence="6">
        <text>ATP + H2O = ADP + phosphate + H(+)</text>
        <dbReference type="Rhea" id="RHEA:13065"/>
        <dbReference type="ChEBI" id="CHEBI:15377"/>
        <dbReference type="ChEBI" id="CHEBI:15378"/>
        <dbReference type="ChEBI" id="CHEBI:30616"/>
        <dbReference type="ChEBI" id="CHEBI:43474"/>
        <dbReference type="ChEBI" id="CHEBI:456216"/>
        <dbReference type="EC" id="3.6.4.13"/>
    </reaction>
</comment>
<sequence length="912" mass="101549">MSDLFLNIVDTPVERFKPQKRRNNNAGPFADGPFKKLKTDSDTKPKPFKKKVDPSWWSAPAQNQKKTADETASSASQPKSFQKKEEVKSGAGSRWRSAPQIQERKVNGVESNSSSVTQPQSFKKTEELKLSVGSKWWETPSNATVSKPIVFPTLKKVTKVGDNKEKSTVAIKKEIVAEEDSKPSSPQKLKKVDNKEDKSPNLLLHQTKSVNEDKKKTSSFNQKKMLNGNSNSVSTVKSEVEEETPSKWGVQKETTSPFRGKPRDKTPAYVAAFFKSVDEIPTLDHKDVNPVAEDVFSLKKIKDAPIHPHSIANLEKNMGMTKMTTVQQLSFPVIMSGKDCLVRSQTGSGKTIAYALPIVESLQGIRPKLQRSDGVHAVVIVPTRELALQTFECFVKLVKPFTWIVPGYLVGGEKKKSEKARLRKGITILIGTPGRLLDHIQTTKNLVLNQVKWLVIDEADRLLDMGYEKDVASFVRSLNEQQYGNPEGEKERFHPLDVDAPEIDPTLASSDTKVKRQTIMLSATLSSSVDRLAGLALKHPKFVDAAASHDDDSDRELIEKDLVIPDSLTQWYLLCPSKLRLVTLASLIVWKCRMSNEKKMLIFMATQDMVDFHTELFSSVLGTREKAKDTGDLDVDSDVEDEYGLLEKKDDEEADESDPSLIDIEFFKLHGNMAQKDRTDVFKSFRSATSGVLLCTDVAARGLDLPHVDWIVQYTAPGTSADYVHRVGRTARVGSAGSSLIMLAPSEAQFVTRLEEQRVKIKEQQLNTSLKHLVPTMTVTVPELDRMRKGKTEYAATKLQLRFEDSVKGREDLHGLATKAYISFVRFYASYPIDSRTVFNFKALHLGHYAKSFALRDPPSQIGGLGKKQWLDRDRKAPGGGGGGGGRDSGRDRGQRPRGGPSGDPLPRPQPH</sequence>
<dbReference type="InterPro" id="IPR011545">
    <property type="entry name" value="DEAD/DEAH_box_helicase_dom"/>
</dbReference>
<dbReference type="SMART" id="SM01178">
    <property type="entry name" value="DUF4217"/>
    <property type="match status" value="1"/>
</dbReference>
<dbReference type="AlphaFoldDB" id="A0AAV7XCI7"/>
<feature type="compositionally biased region" description="Gly residues" evidence="7">
    <location>
        <begin position="878"/>
        <end position="887"/>
    </location>
</feature>
<feature type="region of interest" description="Disordered" evidence="7">
    <location>
        <begin position="160"/>
        <end position="262"/>
    </location>
</feature>
<feature type="compositionally biased region" description="Polar residues" evidence="7">
    <location>
        <begin position="60"/>
        <end position="80"/>
    </location>
</feature>
<feature type="compositionally biased region" description="Polar residues" evidence="7">
    <location>
        <begin position="218"/>
        <end position="228"/>
    </location>
</feature>
<dbReference type="PROSITE" id="PS51192">
    <property type="entry name" value="HELICASE_ATP_BIND_1"/>
    <property type="match status" value="1"/>
</dbReference>
<evidence type="ECO:0000256" key="3">
    <source>
        <dbReference type="ARBA" id="ARBA00022806"/>
    </source>
</evidence>
<dbReference type="Pfam" id="PF00271">
    <property type="entry name" value="Helicase_C"/>
    <property type="match status" value="1"/>
</dbReference>
<feature type="compositionally biased region" description="Basic and acidic residues" evidence="7">
    <location>
        <begin position="33"/>
        <end position="53"/>
    </location>
</feature>
<feature type="domain" description="Helicase C-terminal" evidence="9">
    <location>
        <begin position="567"/>
        <end position="774"/>
    </location>
</feature>
<keyword evidence="4 6" id="KW-0067">ATP-binding</keyword>
<keyword evidence="1 6" id="KW-0547">Nucleotide-binding</keyword>
<gene>
    <name evidence="10" type="ORF">ONE63_001574</name>
</gene>
<dbReference type="PROSITE" id="PS00039">
    <property type="entry name" value="DEAD_ATP_HELICASE"/>
    <property type="match status" value="1"/>
</dbReference>
<dbReference type="SMART" id="SM00487">
    <property type="entry name" value="DEXDc"/>
    <property type="match status" value="1"/>
</dbReference>
<keyword evidence="3 6" id="KW-0347">Helicase</keyword>
<dbReference type="InterPro" id="IPR014001">
    <property type="entry name" value="Helicase_ATP-bd"/>
</dbReference>
<comment type="caution">
    <text evidence="10">The sequence shown here is derived from an EMBL/GenBank/DDBJ whole genome shotgun (WGS) entry which is preliminary data.</text>
</comment>
<feature type="compositionally biased region" description="Basic and acidic residues" evidence="7">
    <location>
        <begin position="190"/>
        <end position="199"/>
    </location>
</feature>
<feature type="region of interest" description="Disordered" evidence="7">
    <location>
        <begin position="14"/>
        <end position="126"/>
    </location>
</feature>
<dbReference type="Pfam" id="PF00270">
    <property type="entry name" value="DEAD"/>
    <property type="match status" value="1"/>
</dbReference>
<dbReference type="GO" id="GO:0016787">
    <property type="term" value="F:hydrolase activity"/>
    <property type="evidence" value="ECO:0007669"/>
    <property type="project" value="UniProtKB-KW"/>
</dbReference>
<evidence type="ECO:0000256" key="5">
    <source>
        <dbReference type="ARBA" id="ARBA00022884"/>
    </source>
</evidence>
<comment type="domain">
    <text evidence="6">The Q motif is unique to and characteristic of the DEAD box family of RNA helicases and controls ATP binding and hydrolysis.</text>
</comment>
<keyword evidence="2 6" id="KW-0378">Hydrolase</keyword>
<evidence type="ECO:0000256" key="6">
    <source>
        <dbReference type="RuleBase" id="RU365068"/>
    </source>
</evidence>
<evidence type="ECO:0000313" key="11">
    <source>
        <dbReference type="Proteomes" id="UP001075354"/>
    </source>
</evidence>
<evidence type="ECO:0000259" key="8">
    <source>
        <dbReference type="PROSITE" id="PS51192"/>
    </source>
</evidence>
<keyword evidence="5 6" id="KW-0694">RNA-binding</keyword>
<comment type="similarity">
    <text evidence="6">Belongs to the DEAD box helicase family.</text>
</comment>
<evidence type="ECO:0000313" key="10">
    <source>
        <dbReference type="EMBL" id="KAJ1523741.1"/>
    </source>
</evidence>
<dbReference type="InterPro" id="IPR027417">
    <property type="entry name" value="P-loop_NTPase"/>
</dbReference>
<dbReference type="EMBL" id="JAPTSV010000010">
    <property type="protein sequence ID" value="KAJ1523741.1"/>
    <property type="molecule type" value="Genomic_DNA"/>
</dbReference>
<dbReference type="InterPro" id="IPR001650">
    <property type="entry name" value="Helicase_C-like"/>
</dbReference>
<dbReference type="EC" id="3.6.4.13" evidence="6"/>